<reference evidence="4" key="1">
    <citation type="submission" date="2017-08" db="EMBL/GenBank/DDBJ databases">
        <authorList>
            <person name="Varghese N."/>
            <person name="Submissions S."/>
        </authorList>
    </citation>
    <scope>NUCLEOTIDE SEQUENCE [LARGE SCALE GENOMIC DNA]</scope>
    <source>
        <strain evidence="4">AP-Melu-1000-B4</strain>
    </source>
</reference>
<sequence>MKIGIDGRALLGSRTGVGRYVYELCREIDLLLPSAQFYVYSPLPLELPVISDRWTLRLDDSIFAKWLKPVLWLKFRCGYLCKQDNLNVFWGAATFLPDLSLAVRTVVTIYDLNFVIAPKTMSFTHRWAFKLFFVKNLARANIVLAISMGTSERLLKIFGRRADVIVCPSVNPSFVRQREDVIKSVMKKYSLDRPYLLAVATWEPRKNLELLILTFLEMKNQGHLNSYKLVLVGGRGWKDQRLSALSRKTDQIISLGFVPEECLPAIYTGADIFIFPSIYEGFGMPVAEALACGTTTITSDTPELREVGGNDAIYIEPTLEGIRRGILDGLGQPLKHNFIAQATHSWEDGARSMVTAFTELIGTQIKS</sequence>
<name>A0A240E101_9BURK</name>
<organism evidence="3 4">
    <name type="scientific">Polynucleobacter meluiroseus</name>
    <dbReference type="NCBI Taxonomy" id="1938814"/>
    <lineage>
        <taxon>Bacteria</taxon>
        <taxon>Pseudomonadati</taxon>
        <taxon>Pseudomonadota</taxon>
        <taxon>Betaproteobacteria</taxon>
        <taxon>Burkholderiales</taxon>
        <taxon>Burkholderiaceae</taxon>
        <taxon>Polynucleobacter</taxon>
    </lineage>
</organism>
<dbReference type="PANTHER" id="PTHR46401">
    <property type="entry name" value="GLYCOSYLTRANSFERASE WBBK-RELATED"/>
    <property type="match status" value="1"/>
</dbReference>
<protein>
    <submittedName>
        <fullName evidence="3">Glycosyltransferase involved in cell wall bisynthesis</fullName>
    </submittedName>
</protein>
<proteinExistence type="predicted"/>
<dbReference type="AlphaFoldDB" id="A0A240E101"/>
<dbReference type="Pfam" id="PF00534">
    <property type="entry name" value="Glycos_transf_1"/>
    <property type="match status" value="1"/>
</dbReference>
<dbReference type="InterPro" id="IPR001296">
    <property type="entry name" value="Glyco_trans_1"/>
</dbReference>
<dbReference type="PANTHER" id="PTHR46401:SF2">
    <property type="entry name" value="GLYCOSYLTRANSFERASE WBBK-RELATED"/>
    <property type="match status" value="1"/>
</dbReference>
<dbReference type="RefSeq" id="WP_096673827.1">
    <property type="nucleotide sequence ID" value="NZ_OANS01000003.1"/>
</dbReference>
<gene>
    <name evidence="3" type="ORF">SAMN06295945_1482</name>
</gene>
<dbReference type="EMBL" id="OANS01000003">
    <property type="protein sequence ID" value="SNX29118.1"/>
    <property type="molecule type" value="Genomic_DNA"/>
</dbReference>
<keyword evidence="1 3" id="KW-0808">Transferase</keyword>
<evidence type="ECO:0000256" key="1">
    <source>
        <dbReference type="ARBA" id="ARBA00022679"/>
    </source>
</evidence>
<dbReference type="Gene3D" id="3.40.50.2000">
    <property type="entry name" value="Glycogen Phosphorylase B"/>
    <property type="match status" value="1"/>
</dbReference>
<accession>A0A240E101</accession>
<evidence type="ECO:0000313" key="3">
    <source>
        <dbReference type="EMBL" id="SNX29118.1"/>
    </source>
</evidence>
<evidence type="ECO:0000313" key="4">
    <source>
        <dbReference type="Proteomes" id="UP000218069"/>
    </source>
</evidence>
<dbReference type="SUPFAM" id="SSF53756">
    <property type="entry name" value="UDP-Glycosyltransferase/glycogen phosphorylase"/>
    <property type="match status" value="1"/>
</dbReference>
<keyword evidence="4" id="KW-1185">Reference proteome</keyword>
<dbReference type="GO" id="GO:0016757">
    <property type="term" value="F:glycosyltransferase activity"/>
    <property type="evidence" value="ECO:0007669"/>
    <property type="project" value="InterPro"/>
</dbReference>
<dbReference type="OrthoDB" id="433681at2"/>
<feature type="domain" description="Glycosyl transferase family 1" evidence="2">
    <location>
        <begin position="192"/>
        <end position="312"/>
    </location>
</feature>
<dbReference type="CDD" id="cd03809">
    <property type="entry name" value="GT4_MtfB-like"/>
    <property type="match status" value="1"/>
</dbReference>
<dbReference type="Proteomes" id="UP000218069">
    <property type="component" value="Unassembled WGS sequence"/>
</dbReference>
<evidence type="ECO:0000259" key="2">
    <source>
        <dbReference type="Pfam" id="PF00534"/>
    </source>
</evidence>